<sequence length="229" mass="25557">MSRSIFQEADAIAGFVVRKIRRLQDGSSFKAPTSSSSRASLARLRRLGTPGSAWMAVGSDLFEGWPELSLSARDEKRMANAIVGALRLYAYHQQSKQVSMAWTADDSAMGEDSVAPRHRSFGWSCWALEPDREKSQGVRRRMASIEAASDFAGIEHNLRALVTLMRSKDVKVDYWSLTRDLYLVQFDGTHDAVFMRWARDYYAPKQAGEDSALIDGVRGVVETEGDLAQ</sequence>
<evidence type="ECO:0000313" key="2">
    <source>
        <dbReference type="Proteomes" id="UP000824261"/>
    </source>
</evidence>
<evidence type="ECO:0000313" key="1">
    <source>
        <dbReference type="EMBL" id="HIR01576.1"/>
    </source>
</evidence>
<dbReference type="InterPro" id="IPR013382">
    <property type="entry name" value="CRISPR-assoc_prot_Cse2"/>
</dbReference>
<dbReference type="Proteomes" id="UP000824261">
    <property type="component" value="Unassembled WGS sequence"/>
</dbReference>
<protein>
    <submittedName>
        <fullName evidence="1">Type I-E CRISPR-associated protein Cse2/CasB</fullName>
    </submittedName>
</protein>
<dbReference type="EMBL" id="DVGB01000059">
    <property type="protein sequence ID" value="HIR01576.1"/>
    <property type="molecule type" value="Genomic_DNA"/>
</dbReference>
<name>A0A9D1D3P8_9ACTN</name>
<organism evidence="1 2">
    <name type="scientific">Candidatus Aveggerthella stercoripullorum</name>
    <dbReference type="NCBI Taxonomy" id="2840688"/>
    <lineage>
        <taxon>Bacteria</taxon>
        <taxon>Bacillati</taxon>
        <taxon>Actinomycetota</taxon>
        <taxon>Coriobacteriia</taxon>
        <taxon>Eggerthellales</taxon>
        <taxon>Eggerthellaceae</taxon>
        <taxon>Eggerthellaceae incertae sedis</taxon>
        <taxon>Candidatus Aveggerthella</taxon>
    </lineage>
</organism>
<dbReference type="Gene3D" id="1.10.520.40">
    <property type="entry name" value="CRISPR-associated protein Cse2"/>
    <property type="match status" value="1"/>
</dbReference>
<dbReference type="InterPro" id="IPR038287">
    <property type="entry name" value="Cse2_sf"/>
</dbReference>
<proteinExistence type="predicted"/>
<accession>A0A9D1D3P8</accession>
<gene>
    <name evidence="1" type="ORF">IAA69_04860</name>
</gene>
<dbReference type="Pfam" id="PF09485">
    <property type="entry name" value="CRISPR_Cse2"/>
    <property type="match status" value="1"/>
</dbReference>
<dbReference type="NCBIfam" id="TIGR02548">
    <property type="entry name" value="casB_cse2"/>
    <property type="match status" value="1"/>
</dbReference>
<dbReference type="AlphaFoldDB" id="A0A9D1D3P8"/>
<reference evidence="1" key="2">
    <citation type="journal article" date="2021" name="PeerJ">
        <title>Extensive microbial diversity within the chicken gut microbiome revealed by metagenomics and culture.</title>
        <authorList>
            <person name="Gilroy R."/>
            <person name="Ravi A."/>
            <person name="Getino M."/>
            <person name="Pursley I."/>
            <person name="Horton D.L."/>
            <person name="Alikhan N.F."/>
            <person name="Baker D."/>
            <person name="Gharbi K."/>
            <person name="Hall N."/>
            <person name="Watson M."/>
            <person name="Adriaenssens E.M."/>
            <person name="Foster-Nyarko E."/>
            <person name="Jarju S."/>
            <person name="Secka A."/>
            <person name="Antonio M."/>
            <person name="Oren A."/>
            <person name="Chaudhuri R.R."/>
            <person name="La Ragione R."/>
            <person name="Hildebrand F."/>
            <person name="Pallen M.J."/>
        </authorList>
    </citation>
    <scope>NUCLEOTIDE SEQUENCE</scope>
    <source>
        <strain evidence="1">ChiGjej1B1-2707</strain>
    </source>
</reference>
<reference evidence="1" key="1">
    <citation type="submission" date="2020-10" db="EMBL/GenBank/DDBJ databases">
        <authorList>
            <person name="Gilroy R."/>
        </authorList>
    </citation>
    <scope>NUCLEOTIDE SEQUENCE</scope>
    <source>
        <strain evidence="1">ChiGjej1B1-2707</strain>
    </source>
</reference>
<comment type="caution">
    <text evidence="1">The sequence shown here is derived from an EMBL/GenBank/DDBJ whole genome shotgun (WGS) entry which is preliminary data.</text>
</comment>